<evidence type="ECO:0000259" key="6">
    <source>
        <dbReference type="PROSITE" id="PS51635"/>
    </source>
</evidence>
<feature type="compositionally biased region" description="Low complexity" evidence="5">
    <location>
        <begin position="523"/>
        <end position="551"/>
    </location>
</feature>
<dbReference type="Gene3D" id="3.40.1090.10">
    <property type="entry name" value="Cytosolic phospholipase A2 catalytic domain"/>
    <property type="match status" value="2"/>
</dbReference>
<dbReference type="InterPro" id="IPR050301">
    <property type="entry name" value="NTE"/>
</dbReference>
<dbReference type="PROSITE" id="PS51635">
    <property type="entry name" value="PNPLA"/>
    <property type="match status" value="1"/>
</dbReference>
<feature type="compositionally biased region" description="Acidic residues" evidence="5">
    <location>
        <begin position="384"/>
        <end position="399"/>
    </location>
</feature>
<dbReference type="AlphaFoldDB" id="A0A7S3M752"/>
<keyword evidence="3 4" id="KW-0443">Lipid metabolism</keyword>
<dbReference type="GO" id="GO:0016298">
    <property type="term" value="F:lipase activity"/>
    <property type="evidence" value="ECO:0007669"/>
    <property type="project" value="UniProtKB-ARBA"/>
</dbReference>
<feature type="region of interest" description="Disordered" evidence="5">
    <location>
        <begin position="520"/>
        <end position="592"/>
    </location>
</feature>
<feature type="compositionally biased region" description="Low complexity" evidence="5">
    <location>
        <begin position="374"/>
        <end position="383"/>
    </location>
</feature>
<feature type="compositionally biased region" description="Polar residues" evidence="5">
    <location>
        <begin position="328"/>
        <end position="351"/>
    </location>
</feature>
<proteinExistence type="predicted"/>
<feature type="compositionally biased region" description="Acidic residues" evidence="5">
    <location>
        <begin position="410"/>
        <end position="419"/>
    </location>
</feature>
<evidence type="ECO:0000256" key="4">
    <source>
        <dbReference type="PROSITE-ProRule" id="PRU01161"/>
    </source>
</evidence>
<accession>A0A7S3M752</accession>
<evidence type="ECO:0000256" key="5">
    <source>
        <dbReference type="SAM" id="MobiDB-lite"/>
    </source>
</evidence>
<dbReference type="GO" id="GO:0016042">
    <property type="term" value="P:lipid catabolic process"/>
    <property type="evidence" value="ECO:0007669"/>
    <property type="project" value="UniProtKB-UniRule"/>
</dbReference>
<dbReference type="PANTHER" id="PTHR14226">
    <property type="entry name" value="NEUROPATHY TARGET ESTERASE/SWISS CHEESE D.MELANOGASTER"/>
    <property type="match status" value="1"/>
</dbReference>
<keyword evidence="2 4" id="KW-0442">Lipid degradation</keyword>
<sequence>MANSSSTSQQGLPRKPLEPTGMLHRVLSGEDYALALTPGFFGFYGHIGVLKALEETNCLRPSHVSGSSAGALVGGFLSAGMTPEEMIKAVLEIKRADIWDVGGVGGLLKGELFEQLIERNLPVQRIEECKYPLAVTTYDLMRFKTLHLTEGKLAQAMRASCTFPGMFQPVMIEGSPNIDGGVFDNVGLMALPHALGLHKSQSVNDCTECQESASDKTRMQLVVNIVFGRSSVASSVLPPQLKNHKLLTVVVENIPSVHPFSMDTMGVEAYKAARAATLKALHSSHMQEFSANHWCCYIDAQGIDVEDFPLPTPTSPLSRERLRDSTRLRVQQDQARTTGSTGKETDNSSAESALIDHSWSTATGRRSNKRKRNVNISNNNSDVNETEDSAEQDGEAGEEESSRKKKITNQEDEGNSDTEENSRVSRRGFMSIPSFSFLNGTYKFYDAALEELHRIEDASSVLYHDASTALQSASKRLNASSKVLYEAVRDTLETVTNDFGVGEASEDEEEAPIVPVTPRRAARLNSSSSLTNLSATTTSNTAADTTVTVSVRKSRRSSAIQVEEAPVDDVQDIKPRSKTAPSAKKVRSSKRS</sequence>
<organism evidence="7">
    <name type="scientific">Spumella elongata</name>
    <dbReference type="NCBI Taxonomy" id="89044"/>
    <lineage>
        <taxon>Eukaryota</taxon>
        <taxon>Sar</taxon>
        <taxon>Stramenopiles</taxon>
        <taxon>Ochrophyta</taxon>
        <taxon>Chrysophyceae</taxon>
        <taxon>Chromulinales</taxon>
        <taxon>Chromulinaceae</taxon>
        <taxon>Spumella</taxon>
    </lineage>
</organism>
<comment type="caution">
    <text evidence="4">Lacks conserved residue(s) required for the propagation of feature annotation.</text>
</comment>
<feature type="domain" description="PNPLA" evidence="6">
    <location>
        <begin position="34"/>
        <end position="192"/>
    </location>
</feature>
<evidence type="ECO:0000256" key="1">
    <source>
        <dbReference type="ARBA" id="ARBA00022801"/>
    </source>
</evidence>
<feature type="short sequence motif" description="GXSXG" evidence="4">
    <location>
        <begin position="66"/>
        <end position="70"/>
    </location>
</feature>
<gene>
    <name evidence="7" type="ORF">SELO1098_LOCUS14496</name>
</gene>
<protein>
    <recommendedName>
        <fullName evidence="6">PNPLA domain-containing protein</fullName>
    </recommendedName>
</protein>
<dbReference type="PANTHER" id="PTHR14226:SF29">
    <property type="entry name" value="NEUROPATHY TARGET ESTERASE SWS"/>
    <property type="match status" value="1"/>
</dbReference>
<reference evidence="7" key="1">
    <citation type="submission" date="2021-01" db="EMBL/GenBank/DDBJ databases">
        <authorList>
            <person name="Corre E."/>
            <person name="Pelletier E."/>
            <person name="Niang G."/>
            <person name="Scheremetjew M."/>
            <person name="Finn R."/>
            <person name="Kale V."/>
            <person name="Holt S."/>
            <person name="Cochrane G."/>
            <person name="Meng A."/>
            <person name="Brown T."/>
            <person name="Cohen L."/>
        </authorList>
    </citation>
    <scope>NUCLEOTIDE SEQUENCE</scope>
    <source>
        <strain evidence="7">CCAP 955/1</strain>
    </source>
</reference>
<dbReference type="SUPFAM" id="SSF52151">
    <property type="entry name" value="FabD/lysophospholipase-like"/>
    <property type="match status" value="1"/>
</dbReference>
<evidence type="ECO:0000313" key="7">
    <source>
        <dbReference type="EMBL" id="CAE0285655.1"/>
    </source>
</evidence>
<dbReference type="GO" id="GO:0052689">
    <property type="term" value="F:carboxylic ester hydrolase activity"/>
    <property type="evidence" value="ECO:0007669"/>
    <property type="project" value="UniProtKB-ARBA"/>
</dbReference>
<dbReference type="InterPro" id="IPR002641">
    <property type="entry name" value="PNPLA_dom"/>
</dbReference>
<keyword evidence="1 4" id="KW-0378">Hydrolase</keyword>
<feature type="compositionally biased region" description="Basic and acidic residues" evidence="5">
    <location>
        <begin position="318"/>
        <end position="327"/>
    </location>
</feature>
<evidence type="ECO:0000256" key="2">
    <source>
        <dbReference type="ARBA" id="ARBA00022963"/>
    </source>
</evidence>
<dbReference type="EMBL" id="HBIC01028855">
    <property type="protein sequence ID" value="CAE0285655.1"/>
    <property type="molecule type" value="Transcribed_RNA"/>
</dbReference>
<feature type="active site" description="Nucleophile" evidence="4">
    <location>
        <position position="68"/>
    </location>
</feature>
<dbReference type="InterPro" id="IPR016035">
    <property type="entry name" value="Acyl_Trfase/lysoPLipase"/>
</dbReference>
<name>A0A7S3M752_9STRA</name>
<feature type="region of interest" description="Disordered" evidence="5">
    <location>
        <begin position="307"/>
        <end position="425"/>
    </location>
</feature>
<dbReference type="Pfam" id="PF01734">
    <property type="entry name" value="Patatin"/>
    <property type="match status" value="1"/>
</dbReference>
<evidence type="ECO:0000256" key="3">
    <source>
        <dbReference type="ARBA" id="ARBA00023098"/>
    </source>
</evidence>
<feature type="short sequence motif" description="DGA/G" evidence="4">
    <location>
        <begin position="179"/>
        <end position="181"/>
    </location>
</feature>
<feature type="active site" description="Proton acceptor" evidence="4">
    <location>
        <position position="179"/>
    </location>
</feature>